<dbReference type="AlphaFoldDB" id="A0A6N8KWB3"/>
<feature type="domain" description="Putative beta-lactamase-inhibitor-like PepSY-like" evidence="2">
    <location>
        <begin position="63"/>
        <end position="143"/>
    </location>
</feature>
<accession>A0A6N8KWB3</accession>
<organism evidence="3 4">
    <name type="scientific">Sphingobacterium humi</name>
    <dbReference type="NCBI Taxonomy" id="1796905"/>
    <lineage>
        <taxon>Bacteria</taxon>
        <taxon>Pseudomonadati</taxon>
        <taxon>Bacteroidota</taxon>
        <taxon>Sphingobacteriia</taxon>
        <taxon>Sphingobacteriales</taxon>
        <taxon>Sphingobacteriaceae</taxon>
        <taxon>Sphingobacterium</taxon>
    </lineage>
</organism>
<keyword evidence="1" id="KW-0732">Signal</keyword>
<gene>
    <name evidence="3" type="ORF">GQF63_03185</name>
</gene>
<feature type="signal peptide" evidence="1">
    <location>
        <begin position="1"/>
        <end position="22"/>
    </location>
</feature>
<dbReference type="SUPFAM" id="SSF160574">
    <property type="entry name" value="BT0923-like"/>
    <property type="match status" value="1"/>
</dbReference>
<dbReference type="Proteomes" id="UP000435036">
    <property type="component" value="Unassembled WGS sequence"/>
</dbReference>
<evidence type="ECO:0000313" key="3">
    <source>
        <dbReference type="EMBL" id="MVZ61019.1"/>
    </source>
</evidence>
<dbReference type="EMBL" id="WSQA01000002">
    <property type="protein sequence ID" value="MVZ61019.1"/>
    <property type="molecule type" value="Genomic_DNA"/>
</dbReference>
<dbReference type="OrthoDB" id="710080at2"/>
<proteinExistence type="predicted"/>
<sequence>MKKMIKTILFVMLTGISVQSMAQEKIIQAQELPKQAQSFIKTYYPQDVITLVTSEKEFFKGIEYSVKLKSGTEVEFDKNGNWTELDAKLKPVPQALIPNKIKEYISRSFPNNEVVQIKTKSNIIEVELTNGIDLEFNKKGEFLRIDD</sequence>
<dbReference type="Gene3D" id="3.40.1420.30">
    <property type="match status" value="1"/>
</dbReference>
<evidence type="ECO:0000259" key="2">
    <source>
        <dbReference type="Pfam" id="PF11396"/>
    </source>
</evidence>
<keyword evidence="4" id="KW-1185">Reference proteome</keyword>
<feature type="chain" id="PRO_5027081737" description="Putative beta-lactamase-inhibitor-like PepSY-like domain-containing protein" evidence="1">
    <location>
        <begin position="23"/>
        <end position="147"/>
    </location>
</feature>
<dbReference type="InterPro" id="IPR021533">
    <property type="entry name" value="PepSY-like"/>
</dbReference>
<evidence type="ECO:0000256" key="1">
    <source>
        <dbReference type="SAM" id="SignalP"/>
    </source>
</evidence>
<comment type="caution">
    <text evidence="3">The sequence shown here is derived from an EMBL/GenBank/DDBJ whole genome shotgun (WGS) entry which is preliminary data.</text>
</comment>
<reference evidence="3 4" key="1">
    <citation type="submission" date="2019-12" db="EMBL/GenBank/DDBJ databases">
        <authorList>
            <person name="Dong K."/>
        </authorList>
    </citation>
    <scope>NUCLEOTIDE SEQUENCE [LARGE SCALE GENOMIC DNA]</scope>
    <source>
        <strain evidence="3 4">JCM 31225</strain>
    </source>
</reference>
<evidence type="ECO:0000313" key="4">
    <source>
        <dbReference type="Proteomes" id="UP000435036"/>
    </source>
</evidence>
<protein>
    <recommendedName>
        <fullName evidence="2">Putative beta-lactamase-inhibitor-like PepSY-like domain-containing protein</fullName>
    </recommendedName>
</protein>
<dbReference type="Pfam" id="PF11396">
    <property type="entry name" value="PepSY_like"/>
    <property type="match status" value="1"/>
</dbReference>
<name>A0A6N8KWB3_9SPHI</name>
<dbReference type="RefSeq" id="WP_160367667.1">
    <property type="nucleotide sequence ID" value="NZ_WSQA01000002.1"/>
</dbReference>